<proteinExistence type="predicted"/>
<gene>
    <name evidence="4" type="ORF">BWK59_09700</name>
</gene>
<name>A0A2D0AIJ2_9FLAO</name>
<evidence type="ECO:0000259" key="2">
    <source>
        <dbReference type="PROSITE" id="PS51192"/>
    </source>
</evidence>
<dbReference type="InterPro" id="IPR049730">
    <property type="entry name" value="SNF2/RAD54-like_C"/>
</dbReference>
<dbReference type="InterPro" id="IPR027417">
    <property type="entry name" value="P-loop_NTPase"/>
</dbReference>
<dbReference type="InterPro" id="IPR038718">
    <property type="entry name" value="SNF2-like_sf"/>
</dbReference>
<evidence type="ECO:0000256" key="1">
    <source>
        <dbReference type="ARBA" id="ARBA00022801"/>
    </source>
</evidence>
<keyword evidence="1" id="KW-0378">Hydrolase</keyword>
<feature type="domain" description="Helicase ATP-binding" evidence="2">
    <location>
        <begin position="496"/>
        <end position="676"/>
    </location>
</feature>
<dbReference type="Gene3D" id="3.40.50.10810">
    <property type="entry name" value="Tandem AAA-ATPase domain"/>
    <property type="match status" value="1"/>
</dbReference>
<dbReference type="Pfam" id="PF00271">
    <property type="entry name" value="Helicase_C"/>
    <property type="match status" value="1"/>
</dbReference>
<accession>A0A2D0AIJ2</accession>
<dbReference type="PROSITE" id="PS51194">
    <property type="entry name" value="HELICASE_CTER"/>
    <property type="match status" value="1"/>
</dbReference>
<dbReference type="SMART" id="SM00490">
    <property type="entry name" value="HELICc"/>
    <property type="match status" value="1"/>
</dbReference>
<dbReference type="AlphaFoldDB" id="A0A2D0AIJ2"/>
<dbReference type="GO" id="GO:0016787">
    <property type="term" value="F:hydrolase activity"/>
    <property type="evidence" value="ECO:0007669"/>
    <property type="project" value="UniProtKB-KW"/>
</dbReference>
<comment type="caution">
    <text evidence="4">The sequence shown here is derived from an EMBL/GenBank/DDBJ whole genome shotgun (WGS) entry which is preliminary data.</text>
</comment>
<sequence length="959" mass="111607">MSFSLALDLSWNETEERWIPFLYLVNTNQLPLYVFKIANKETLKSISKELNSEEKKLELLITDLKTENILKKLTKNKKVTSLNLLKEDKTVKKILEEYLNRKIGAILNIIQDLKIPFSINLNSKKEFYLNQVHYTNKSMSAHLHFAKNEEGIIYTLTLADNEKTIYPNQHPIKILTLFPCQIIFDKQVILIPDIDGLKLKPFLKNQSVHIPKRMETEYFKKFIPDIIKKVPIKTEGFQIQSFNEIISYNIKGIHDFLSQQFFIQILFNYKGYTFSSNMDKKQHATIAFEEDDTVKVIQYKRDLEKELTIEKKLINFGFKKNRDGNFSITHSSNELASIEFVLQHIEDLQTAGFLLDEFLIDHKKIKTNKTTLSLQSTEQTDWFDLKMTISCGNYNFPFSDIVPNIKNENQWFLLPDDTYFIIPNEWMKRYANLAKFGTKQTDGRISLPKSHFQNLNLEEVILETENISKKNLIYTPSILLKATLRPYQSQGVQWLLNHYANGVGACLADDMGLGKTLQTLALLIAVQENEPTQVPKSKELELFTDSETQEIPPLKALVVVPSSLVFNWYDETKKFVPHFKCIKYVGADRKLLTKKLSYYDLVFTSFSVLSRDCSLLEKIPFHYLIVDESQQIKNRNSKIFKTLTQIQAAHKISLSGTPIENSLADLWSQMQFINPSILGEFAFFDQYFKKPIEKYKDESKIEELKNIINPYILRRTKTEVLKDLPDLIEQVMYCQMDEEQEKQYEEEKSKARNYLLKLEDAPSMLHILNVLMKLRQWSNHPKLVDPSFKMASGKFYDVTGYLETLAKAKSKTLIFSSFVSHLAIYEDWSLQNNIRFCSLTGNTPAEERESYVKQFQTDEETLFFFISLKAGGVGLNLTKASYIILLDPWWNPFAEKQAIARAHRIGQENKVNVIRFITQNTIEEKILQLQQNKKELSDRIIDESTIPESVTENLAYLLQ</sequence>
<dbReference type="GO" id="GO:0005524">
    <property type="term" value="F:ATP binding"/>
    <property type="evidence" value="ECO:0007669"/>
    <property type="project" value="InterPro"/>
</dbReference>
<dbReference type="Proteomes" id="UP000197768">
    <property type="component" value="Unassembled WGS sequence"/>
</dbReference>
<reference evidence="4 5" key="1">
    <citation type="journal article" date="2017" name="Infect. Genet. Evol.">
        <title>Comparative genome analysis of fish pathogen Flavobacterium columnare reveals extensive sequence diversity within the species.</title>
        <authorList>
            <person name="Kayansamruaj P."/>
            <person name="Dong H.T."/>
            <person name="Hirono I."/>
            <person name="Kondo H."/>
            <person name="Senapin S."/>
            <person name="Rodkhum C."/>
        </authorList>
    </citation>
    <scope>NUCLEOTIDE SEQUENCE [LARGE SCALE GENOMIC DNA]</scope>
    <source>
        <strain evidence="4 5">1215</strain>
    </source>
</reference>
<dbReference type="RefSeq" id="WP_088393389.1">
    <property type="nucleotide sequence ID" value="NZ_MTCZ01000098.1"/>
</dbReference>
<dbReference type="PROSITE" id="PS51192">
    <property type="entry name" value="HELICASE_ATP_BIND_1"/>
    <property type="match status" value="1"/>
</dbReference>
<dbReference type="Pfam" id="PF00176">
    <property type="entry name" value="SNF2-rel_dom"/>
    <property type="match status" value="1"/>
</dbReference>
<dbReference type="InterPro" id="IPR001650">
    <property type="entry name" value="Helicase_C-like"/>
</dbReference>
<dbReference type="CDD" id="cd18793">
    <property type="entry name" value="SF2_C_SNF"/>
    <property type="match status" value="1"/>
</dbReference>
<dbReference type="EMBL" id="MTCZ01000098">
    <property type="protein sequence ID" value="OWP83597.1"/>
    <property type="molecule type" value="Genomic_DNA"/>
</dbReference>
<dbReference type="Gene3D" id="3.40.50.300">
    <property type="entry name" value="P-loop containing nucleotide triphosphate hydrolases"/>
    <property type="match status" value="1"/>
</dbReference>
<evidence type="ECO:0000259" key="3">
    <source>
        <dbReference type="PROSITE" id="PS51194"/>
    </source>
</evidence>
<dbReference type="SUPFAM" id="SSF52540">
    <property type="entry name" value="P-loop containing nucleoside triphosphate hydrolases"/>
    <property type="match status" value="2"/>
</dbReference>
<evidence type="ECO:0000313" key="4">
    <source>
        <dbReference type="EMBL" id="OWP83597.1"/>
    </source>
</evidence>
<dbReference type="InterPro" id="IPR014001">
    <property type="entry name" value="Helicase_ATP-bd"/>
</dbReference>
<dbReference type="SMART" id="SM00487">
    <property type="entry name" value="DEXDc"/>
    <property type="match status" value="1"/>
</dbReference>
<organism evidence="4 5">
    <name type="scientific">Flavobacterium davisii</name>
    <dbReference type="NCBI Taxonomy" id="2906077"/>
    <lineage>
        <taxon>Bacteria</taxon>
        <taxon>Pseudomonadati</taxon>
        <taxon>Bacteroidota</taxon>
        <taxon>Flavobacteriia</taxon>
        <taxon>Flavobacteriales</taxon>
        <taxon>Flavobacteriaceae</taxon>
        <taxon>Flavobacterium</taxon>
    </lineage>
</organism>
<evidence type="ECO:0008006" key="6">
    <source>
        <dbReference type="Google" id="ProtNLM"/>
    </source>
</evidence>
<feature type="domain" description="Helicase C-terminal" evidence="3">
    <location>
        <begin position="797"/>
        <end position="954"/>
    </location>
</feature>
<protein>
    <recommendedName>
        <fullName evidence="6">Non-specific serine/threonine protein kinase</fullName>
    </recommendedName>
</protein>
<dbReference type="PANTHER" id="PTHR10799">
    <property type="entry name" value="SNF2/RAD54 HELICASE FAMILY"/>
    <property type="match status" value="1"/>
</dbReference>
<evidence type="ECO:0000313" key="5">
    <source>
        <dbReference type="Proteomes" id="UP000197768"/>
    </source>
</evidence>
<dbReference type="InterPro" id="IPR000330">
    <property type="entry name" value="SNF2_N"/>
</dbReference>